<dbReference type="AlphaFoldDB" id="A0A6A6IHR2"/>
<accession>A0A6A6IHR2</accession>
<name>A0A6A6IHR2_9PLEO</name>
<feature type="compositionally biased region" description="Basic and acidic residues" evidence="1">
    <location>
        <begin position="494"/>
        <end position="503"/>
    </location>
</feature>
<sequence length="515" mass="57871">MLNSKDQAFSQHHDAEANPPRPPTSLLSLPTELHLLVVSHLSQHPISLMSLRAACTYFFYILPSPIATLDLPFQRNALRQGYAHFLHDRLLQVLCEQERNGILPDNHLVCSGCFASHPDTLFYPVSRDEQPEKRICRGREGLLWICAHVSLTWEQLHCGGRQFWCGKSHGLCGLRPSPHREDDQDAPYLWFDIRERGYKRIGPSVEGQRGCLLGPVEACDSETSGTERAASRMRQAADQKLVVRYEHVLLHCGAKEKISNSQIKEHLSFMADGKGFCPHLSTANVVALLDQQPYQDCPRRGSHGANATACSQSASRTLSLPYLHRRNKKAPNKGPCRQAYHCPHPPCATTFSLHRTRIHNPHSPPRDELLLIVHRTLGALSTPKTPLWTTQLQEPRRVSDIPFPLHNCPPHCCAERRRYIESHKESRPWPKWIIKTVIEKPCCGVLLPCCRMETPECGFGSGEVLVGAKTELRQCTGEVGDACFQEIRDEGTLGKGEADERSRSTGGLIRFDNGE</sequence>
<evidence type="ECO:0000313" key="2">
    <source>
        <dbReference type="EMBL" id="KAF2249442.1"/>
    </source>
</evidence>
<feature type="region of interest" description="Disordered" evidence="1">
    <location>
        <begin position="1"/>
        <end position="24"/>
    </location>
</feature>
<dbReference type="OrthoDB" id="3792649at2759"/>
<gene>
    <name evidence="2" type="ORF">BU26DRAFT_605267</name>
</gene>
<keyword evidence="3" id="KW-1185">Reference proteome</keyword>
<organism evidence="2 3">
    <name type="scientific">Trematosphaeria pertusa</name>
    <dbReference type="NCBI Taxonomy" id="390896"/>
    <lineage>
        <taxon>Eukaryota</taxon>
        <taxon>Fungi</taxon>
        <taxon>Dikarya</taxon>
        <taxon>Ascomycota</taxon>
        <taxon>Pezizomycotina</taxon>
        <taxon>Dothideomycetes</taxon>
        <taxon>Pleosporomycetidae</taxon>
        <taxon>Pleosporales</taxon>
        <taxon>Massarineae</taxon>
        <taxon>Trematosphaeriaceae</taxon>
        <taxon>Trematosphaeria</taxon>
    </lineage>
</organism>
<evidence type="ECO:0000256" key="1">
    <source>
        <dbReference type="SAM" id="MobiDB-lite"/>
    </source>
</evidence>
<dbReference type="InterPro" id="IPR036047">
    <property type="entry name" value="F-box-like_dom_sf"/>
</dbReference>
<dbReference type="SUPFAM" id="SSF81383">
    <property type="entry name" value="F-box domain"/>
    <property type="match status" value="1"/>
</dbReference>
<evidence type="ECO:0000313" key="3">
    <source>
        <dbReference type="Proteomes" id="UP000800094"/>
    </source>
</evidence>
<dbReference type="GeneID" id="54588911"/>
<feature type="region of interest" description="Disordered" evidence="1">
    <location>
        <begin position="494"/>
        <end position="515"/>
    </location>
</feature>
<protein>
    <submittedName>
        <fullName evidence="2">Uncharacterized protein</fullName>
    </submittedName>
</protein>
<feature type="compositionally biased region" description="Polar residues" evidence="1">
    <location>
        <begin position="1"/>
        <end position="10"/>
    </location>
</feature>
<proteinExistence type="predicted"/>
<dbReference type="EMBL" id="ML987195">
    <property type="protein sequence ID" value="KAF2249442.1"/>
    <property type="molecule type" value="Genomic_DNA"/>
</dbReference>
<reference evidence="2" key="1">
    <citation type="journal article" date="2020" name="Stud. Mycol.">
        <title>101 Dothideomycetes genomes: a test case for predicting lifestyles and emergence of pathogens.</title>
        <authorList>
            <person name="Haridas S."/>
            <person name="Albert R."/>
            <person name="Binder M."/>
            <person name="Bloem J."/>
            <person name="Labutti K."/>
            <person name="Salamov A."/>
            <person name="Andreopoulos B."/>
            <person name="Baker S."/>
            <person name="Barry K."/>
            <person name="Bills G."/>
            <person name="Bluhm B."/>
            <person name="Cannon C."/>
            <person name="Castanera R."/>
            <person name="Culley D."/>
            <person name="Daum C."/>
            <person name="Ezra D."/>
            <person name="Gonzalez J."/>
            <person name="Henrissat B."/>
            <person name="Kuo A."/>
            <person name="Liang C."/>
            <person name="Lipzen A."/>
            <person name="Lutzoni F."/>
            <person name="Magnuson J."/>
            <person name="Mondo S."/>
            <person name="Nolan M."/>
            <person name="Ohm R."/>
            <person name="Pangilinan J."/>
            <person name="Park H.-J."/>
            <person name="Ramirez L."/>
            <person name="Alfaro M."/>
            <person name="Sun H."/>
            <person name="Tritt A."/>
            <person name="Yoshinaga Y."/>
            <person name="Zwiers L.-H."/>
            <person name="Turgeon B."/>
            <person name="Goodwin S."/>
            <person name="Spatafora J."/>
            <person name="Crous P."/>
            <person name="Grigoriev I."/>
        </authorList>
    </citation>
    <scope>NUCLEOTIDE SEQUENCE</scope>
    <source>
        <strain evidence="2">CBS 122368</strain>
    </source>
</reference>
<dbReference type="Proteomes" id="UP000800094">
    <property type="component" value="Unassembled WGS sequence"/>
</dbReference>
<dbReference type="RefSeq" id="XP_033684446.1">
    <property type="nucleotide sequence ID" value="XM_033835581.1"/>
</dbReference>